<dbReference type="Proteomes" id="UP001419910">
    <property type="component" value="Unassembled WGS sequence"/>
</dbReference>
<dbReference type="Pfam" id="PF11288">
    <property type="entry name" value="DUF3089"/>
    <property type="match status" value="1"/>
</dbReference>
<dbReference type="RefSeq" id="WP_343892883.1">
    <property type="nucleotide sequence ID" value="NZ_BAAAEH010000065.1"/>
</dbReference>
<evidence type="ECO:0000256" key="1">
    <source>
        <dbReference type="SAM" id="SignalP"/>
    </source>
</evidence>
<reference evidence="2 3" key="1">
    <citation type="submission" date="2024-05" db="EMBL/GenBank/DDBJ databases">
        <authorList>
            <person name="Liu Q."/>
            <person name="Xin Y.-H."/>
        </authorList>
    </citation>
    <scope>NUCLEOTIDE SEQUENCE [LARGE SCALE GENOMIC DNA]</scope>
    <source>
        <strain evidence="2 3">CGMCC 1.10181</strain>
    </source>
</reference>
<keyword evidence="3" id="KW-1185">Reference proteome</keyword>
<feature type="chain" id="PRO_5045492215" evidence="1">
    <location>
        <begin position="36"/>
        <end position="299"/>
    </location>
</feature>
<evidence type="ECO:0000313" key="3">
    <source>
        <dbReference type="Proteomes" id="UP001419910"/>
    </source>
</evidence>
<dbReference type="SUPFAM" id="SSF53474">
    <property type="entry name" value="alpha/beta-Hydrolases"/>
    <property type="match status" value="1"/>
</dbReference>
<organism evidence="2 3">
    <name type="scientific">Sphingomonas oligophenolica</name>
    <dbReference type="NCBI Taxonomy" id="301154"/>
    <lineage>
        <taxon>Bacteria</taxon>
        <taxon>Pseudomonadati</taxon>
        <taxon>Pseudomonadota</taxon>
        <taxon>Alphaproteobacteria</taxon>
        <taxon>Sphingomonadales</taxon>
        <taxon>Sphingomonadaceae</taxon>
        <taxon>Sphingomonas</taxon>
    </lineage>
</organism>
<feature type="signal peptide" evidence="1">
    <location>
        <begin position="1"/>
        <end position="35"/>
    </location>
</feature>
<dbReference type="InterPro" id="IPR021440">
    <property type="entry name" value="DUF3089"/>
</dbReference>
<evidence type="ECO:0000313" key="2">
    <source>
        <dbReference type="EMBL" id="MEN2790978.1"/>
    </source>
</evidence>
<protein>
    <submittedName>
        <fullName evidence="2">DUF3089 domain-containing protein</fullName>
    </submittedName>
</protein>
<comment type="caution">
    <text evidence="2">The sequence shown here is derived from an EMBL/GenBank/DDBJ whole genome shotgun (WGS) entry which is preliminary data.</text>
</comment>
<dbReference type="InterPro" id="IPR029058">
    <property type="entry name" value="AB_hydrolase_fold"/>
</dbReference>
<gene>
    <name evidence="2" type="ORF">ABC974_15160</name>
</gene>
<accession>A0ABU9Y5A0</accession>
<keyword evidence="1" id="KW-0732">Signal</keyword>
<sequence length="299" mass="31760">MTAGNVVNRSKGRAALIRWIGLAACAAIMAGRAEAAPPGDQSEKTAAPQNDYSRDDFWLCRPGRPTDVCGRSDQDATVLQADGSARIERFHQDPKAPVDCFYVYPTVSTAPGGNAPMTVEKAEVSVVNQQFARFAAVCRPFAPLYRQVTLTALRAGLKGAPMPVDRPLAYADIKAAWDYYLHHDNHGRGVVLIGHSQGSLLLAELVQKEIDGKPVQHRILSVILAGYRLQVPTGRDMGGDFKAMPLCRAAGQIGCAINFASFRADSPPPADERLFGISTAPGLEAACVNPAALGGGPGP</sequence>
<proteinExistence type="predicted"/>
<dbReference type="EMBL" id="JBDIME010000013">
    <property type="protein sequence ID" value="MEN2790978.1"/>
    <property type="molecule type" value="Genomic_DNA"/>
</dbReference>
<name>A0ABU9Y5A0_9SPHN</name>